<dbReference type="HOGENOM" id="CLU_059206_2_1_11"/>
<dbReference type="InterPro" id="IPR018713">
    <property type="entry name" value="MPAB/Lcp_cat_dom"/>
</dbReference>
<gene>
    <name evidence="3" type="ordered locus">MT0848</name>
</gene>
<name>Q7D979_MYCTO</name>
<dbReference type="KEGG" id="mtc:MT0848"/>
<evidence type="ECO:0000256" key="1">
    <source>
        <dbReference type="SAM" id="MobiDB-lite"/>
    </source>
</evidence>
<evidence type="ECO:0000313" key="3">
    <source>
        <dbReference type="EMBL" id="AAK45090.1"/>
    </source>
</evidence>
<organism evidence="3 4">
    <name type="scientific">Mycobacterium tuberculosis (strain CDC 1551 / Oshkosh)</name>
    <dbReference type="NCBI Taxonomy" id="83331"/>
    <lineage>
        <taxon>Bacteria</taxon>
        <taxon>Bacillati</taxon>
        <taxon>Actinomycetota</taxon>
        <taxon>Actinomycetes</taxon>
        <taxon>Mycobacteriales</taxon>
        <taxon>Mycobacteriaceae</taxon>
        <taxon>Mycobacterium</taxon>
        <taxon>Mycobacterium tuberculosis complex</taxon>
    </lineage>
</organism>
<sequence>MWPMKIQQAKPPVTQDTSATCPLTSTVQDSSPVAGQLGRPIGFRGLAGGCPVSPLGYESPPLPLGPDSLTWRYFGDWRGMLQGPWAGSMQNMHPQLGAAVEDHSTFFRERWPRLLRSLYPIGGVVFDGDRAPVTGVQVRDYHITIKGVDGAGRRYHALNPDVFYWAHATFFVGTLHVAERFCGGLTEAQRRQLFDEHVQWYRMYGMSMRPVPATWEEFQDYWDHMCRNVLENNFAARAVLDLTELPKPPFAQRVPDWLWAAPRKLLARFFVWLTVGLYDPPVRELMGYRWLRRDEWLHRRFGDIVRLVFALVPFRFRKHPRARAGWDRATGRIPADAPLVQTPARNLPPPDERDNPTHYCPKV</sequence>
<dbReference type="Proteomes" id="UP000001020">
    <property type="component" value="Chromosome"/>
</dbReference>
<dbReference type="AlphaFoldDB" id="Q7D979"/>
<feature type="domain" description="ER-bound oxygenase mpaB/mpaB'/Rubber oxygenase catalytic" evidence="2">
    <location>
        <begin position="71"/>
        <end position="306"/>
    </location>
</feature>
<proteinExistence type="predicted"/>
<dbReference type="PANTHER" id="PTHR36151:SF3">
    <property type="entry name" value="ER-BOUND OXYGENASE MPAB_MPAB'_RUBBER OXYGENASE CATALYTIC DOMAIN-CONTAINING PROTEIN"/>
    <property type="match status" value="1"/>
</dbReference>
<dbReference type="Pfam" id="PF09995">
    <property type="entry name" value="MPAB_Lcp_cat"/>
    <property type="match status" value="1"/>
</dbReference>
<accession>Q7D979</accession>
<protein>
    <recommendedName>
        <fullName evidence="2">ER-bound oxygenase mpaB/mpaB'/Rubber oxygenase catalytic domain-containing protein</fullName>
    </recommendedName>
</protein>
<evidence type="ECO:0000313" key="4">
    <source>
        <dbReference type="Proteomes" id="UP000001020"/>
    </source>
</evidence>
<evidence type="ECO:0000259" key="2">
    <source>
        <dbReference type="Pfam" id="PF09995"/>
    </source>
</evidence>
<reference evidence="3 4" key="1">
    <citation type="journal article" date="2002" name="J. Bacteriol.">
        <title>Whole-genome comparison of Mycobacterium tuberculosis clinical and laboratory strains.</title>
        <authorList>
            <person name="Fleischmann R.D."/>
            <person name="Alland D."/>
            <person name="Eisen J.A."/>
            <person name="Carpenter L."/>
            <person name="White O."/>
            <person name="Peterson J."/>
            <person name="DeBoy R."/>
            <person name="Dodson R."/>
            <person name="Gwinn M."/>
            <person name="Haft D."/>
            <person name="Hickey E."/>
            <person name="Kolonay J.F."/>
            <person name="Nelson W.C."/>
            <person name="Umayam L.A."/>
            <person name="Ermolaeva M."/>
            <person name="Salzberg S.L."/>
            <person name="Delcher A."/>
            <person name="Utterback T."/>
            <person name="Weidman J."/>
            <person name="Khouri H."/>
            <person name="Gill J."/>
            <person name="Mikula A."/>
            <person name="Bishai W."/>
            <person name="Jacobs Jr W.R.Jr."/>
            <person name="Venter J.C."/>
            <person name="Fraser C.M."/>
        </authorList>
    </citation>
    <scope>NUCLEOTIDE SEQUENCE [LARGE SCALE GENOMIC DNA]</scope>
    <source>
        <strain evidence="4">CDC 1551 / Oshkosh</strain>
    </source>
</reference>
<dbReference type="EMBL" id="AE000516">
    <property type="protein sequence ID" value="AAK45090.1"/>
    <property type="molecule type" value="Genomic_DNA"/>
</dbReference>
<keyword evidence="4" id="KW-1185">Reference proteome</keyword>
<dbReference type="PANTHER" id="PTHR36151">
    <property type="entry name" value="BLR2777 PROTEIN"/>
    <property type="match status" value="1"/>
</dbReference>
<dbReference type="GO" id="GO:0016491">
    <property type="term" value="F:oxidoreductase activity"/>
    <property type="evidence" value="ECO:0007669"/>
    <property type="project" value="InterPro"/>
</dbReference>
<feature type="region of interest" description="Disordered" evidence="1">
    <location>
        <begin position="337"/>
        <end position="363"/>
    </location>
</feature>